<dbReference type="InterPro" id="IPR003661">
    <property type="entry name" value="HisK_dim/P_dom"/>
</dbReference>
<feature type="transmembrane region" description="Helical" evidence="13">
    <location>
        <begin position="161"/>
        <end position="184"/>
    </location>
</feature>
<comment type="subcellular location">
    <subcellularLocation>
        <location evidence="2">Membrane</location>
        <topology evidence="2">Multi-pass membrane protein</topology>
    </subcellularLocation>
</comment>
<evidence type="ECO:0000256" key="11">
    <source>
        <dbReference type="ARBA" id="ARBA00023012"/>
    </source>
</evidence>
<dbReference type="InterPro" id="IPR003594">
    <property type="entry name" value="HATPase_dom"/>
</dbReference>
<dbReference type="SUPFAM" id="SSF55874">
    <property type="entry name" value="ATPase domain of HSP90 chaperone/DNA topoisomerase II/histidine kinase"/>
    <property type="match status" value="1"/>
</dbReference>
<dbReference type="PROSITE" id="PS50885">
    <property type="entry name" value="HAMP"/>
    <property type="match status" value="1"/>
</dbReference>
<dbReference type="Pfam" id="PF02518">
    <property type="entry name" value="HATPase_c"/>
    <property type="match status" value="1"/>
</dbReference>
<dbReference type="Proteomes" id="UP000270626">
    <property type="component" value="Unassembled WGS sequence"/>
</dbReference>
<evidence type="ECO:0000256" key="6">
    <source>
        <dbReference type="ARBA" id="ARBA00022692"/>
    </source>
</evidence>
<protein>
    <recommendedName>
        <fullName evidence="3">histidine kinase</fullName>
        <ecNumber evidence="3">2.7.13.3</ecNumber>
    </recommendedName>
</protein>
<keyword evidence="10 13" id="KW-1133">Transmembrane helix</keyword>
<feature type="domain" description="HAMP" evidence="15">
    <location>
        <begin position="185"/>
        <end position="237"/>
    </location>
</feature>
<keyword evidence="12 13" id="KW-0472">Membrane</keyword>
<comment type="caution">
    <text evidence="16">The sequence shown here is derived from an EMBL/GenBank/DDBJ whole genome shotgun (WGS) entry which is preliminary data.</text>
</comment>
<evidence type="ECO:0000256" key="4">
    <source>
        <dbReference type="ARBA" id="ARBA00022553"/>
    </source>
</evidence>
<reference evidence="16 17" key="1">
    <citation type="submission" date="2018-10" db="EMBL/GenBank/DDBJ databases">
        <title>Genomic Encyclopedia of Type Strains, Phase IV (KMG-IV): sequencing the most valuable type-strain genomes for metagenomic binning, comparative biology and taxonomic classification.</title>
        <authorList>
            <person name="Goeker M."/>
        </authorList>
    </citation>
    <scope>NUCLEOTIDE SEQUENCE [LARGE SCALE GENOMIC DNA]</scope>
    <source>
        <strain evidence="16 17">DSM 23841</strain>
    </source>
</reference>
<dbReference type="InterPro" id="IPR003660">
    <property type="entry name" value="HAMP_dom"/>
</dbReference>
<feature type="transmembrane region" description="Helical" evidence="13">
    <location>
        <begin position="17"/>
        <end position="37"/>
    </location>
</feature>
<dbReference type="SUPFAM" id="SSF47384">
    <property type="entry name" value="Homodimeric domain of signal transducing histidine kinase"/>
    <property type="match status" value="1"/>
</dbReference>
<keyword evidence="9" id="KW-0067">ATP-binding</keyword>
<dbReference type="Gene3D" id="3.30.565.10">
    <property type="entry name" value="Histidine kinase-like ATPase, C-terminal domain"/>
    <property type="match status" value="1"/>
</dbReference>
<dbReference type="InterPro" id="IPR013727">
    <property type="entry name" value="2CSK_N"/>
</dbReference>
<dbReference type="InterPro" id="IPR004358">
    <property type="entry name" value="Sig_transdc_His_kin-like_C"/>
</dbReference>
<dbReference type="InterPro" id="IPR036097">
    <property type="entry name" value="HisK_dim/P_sf"/>
</dbReference>
<evidence type="ECO:0000256" key="1">
    <source>
        <dbReference type="ARBA" id="ARBA00000085"/>
    </source>
</evidence>
<dbReference type="FunFam" id="1.10.287.130:FF:000035">
    <property type="entry name" value="Two-component sensor histidine kinase"/>
    <property type="match status" value="1"/>
</dbReference>
<evidence type="ECO:0000256" key="12">
    <source>
        <dbReference type="ARBA" id="ARBA00023136"/>
    </source>
</evidence>
<keyword evidence="17" id="KW-1185">Reference proteome</keyword>
<organism evidence="16 17">
    <name type="scientific">Azonexus fungiphilus</name>
    <dbReference type="NCBI Taxonomy" id="146940"/>
    <lineage>
        <taxon>Bacteria</taxon>
        <taxon>Pseudomonadati</taxon>
        <taxon>Pseudomonadota</taxon>
        <taxon>Betaproteobacteria</taxon>
        <taxon>Rhodocyclales</taxon>
        <taxon>Azonexaceae</taxon>
        <taxon>Azonexus</taxon>
    </lineage>
</organism>
<dbReference type="PRINTS" id="PR00344">
    <property type="entry name" value="BCTRLSENSOR"/>
</dbReference>
<evidence type="ECO:0000313" key="16">
    <source>
        <dbReference type="EMBL" id="RKT58576.1"/>
    </source>
</evidence>
<dbReference type="SMART" id="SM00387">
    <property type="entry name" value="HATPase_c"/>
    <property type="match status" value="1"/>
</dbReference>
<dbReference type="PANTHER" id="PTHR45436:SF14">
    <property type="entry name" value="SENSOR PROTEIN QSEC"/>
    <property type="match status" value="1"/>
</dbReference>
<evidence type="ECO:0000313" key="17">
    <source>
        <dbReference type="Proteomes" id="UP000270626"/>
    </source>
</evidence>
<evidence type="ECO:0000259" key="15">
    <source>
        <dbReference type="PROSITE" id="PS50885"/>
    </source>
</evidence>
<evidence type="ECO:0000259" key="14">
    <source>
        <dbReference type="PROSITE" id="PS50109"/>
    </source>
</evidence>
<dbReference type="PANTHER" id="PTHR45436">
    <property type="entry name" value="SENSOR HISTIDINE KINASE YKOH"/>
    <property type="match status" value="1"/>
</dbReference>
<evidence type="ECO:0000256" key="2">
    <source>
        <dbReference type="ARBA" id="ARBA00004141"/>
    </source>
</evidence>
<evidence type="ECO:0000256" key="10">
    <source>
        <dbReference type="ARBA" id="ARBA00022989"/>
    </source>
</evidence>
<dbReference type="AlphaFoldDB" id="A0A495WA43"/>
<keyword evidence="11" id="KW-0902">Two-component regulatory system</keyword>
<dbReference type="Pfam" id="PF08521">
    <property type="entry name" value="2CSK_N"/>
    <property type="match status" value="1"/>
</dbReference>
<gene>
    <name evidence="16" type="ORF">DFR40_1595</name>
</gene>
<evidence type="ECO:0000256" key="3">
    <source>
        <dbReference type="ARBA" id="ARBA00012438"/>
    </source>
</evidence>
<dbReference type="Gene3D" id="1.10.287.130">
    <property type="match status" value="1"/>
</dbReference>
<evidence type="ECO:0000256" key="13">
    <source>
        <dbReference type="SAM" id="Phobius"/>
    </source>
</evidence>
<dbReference type="InterPro" id="IPR005467">
    <property type="entry name" value="His_kinase_dom"/>
</dbReference>
<dbReference type="CDD" id="cd00082">
    <property type="entry name" value="HisKA"/>
    <property type="match status" value="1"/>
</dbReference>
<feature type="domain" description="Histidine kinase" evidence="14">
    <location>
        <begin position="245"/>
        <end position="446"/>
    </location>
</feature>
<evidence type="ECO:0000256" key="5">
    <source>
        <dbReference type="ARBA" id="ARBA00022679"/>
    </source>
</evidence>
<comment type="catalytic activity">
    <reaction evidence="1">
        <text>ATP + protein L-histidine = ADP + protein N-phospho-L-histidine.</text>
        <dbReference type="EC" id="2.7.13.3"/>
    </reaction>
</comment>
<dbReference type="RefSeq" id="WP_211329761.1">
    <property type="nucleotide sequence ID" value="NZ_RBXP01000014.1"/>
</dbReference>
<keyword evidence="6 13" id="KW-0812">Transmembrane</keyword>
<dbReference type="PROSITE" id="PS50109">
    <property type="entry name" value="HIS_KIN"/>
    <property type="match status" value="1"/>
</dbReference>
<dbReference type="GO" id="GO:0000155">
    <property type="term" value="F:phosphorelay sensor kinase activity"/>
    <property type="evidence" value="ECO:0007669"/>
    <property type="project" value="InterPro"/>
</dbReference>
<sequence>MKPAITSRRVHSLRWRLLAAIGAIVLTTWLLTGWFSYTKAQHEAEELMDGSLAQTARLLLAITHDNEDDLADIVARLETVRGTEDNIYEPPLEFQIGLGDGSILARSPDAPELPILGVADYSDIIRHDAAWRVLNRVSEDGRYRVQVAQAIGLRDRAALEVAVQTVLPLILIVPVLILFIYLSIRRTLRPLEQLADEVAARSPDNLAPLASRRVPTEAQPLLNAINRLFRRVERTLDNERRFTADAAHELRTPLAALKVQTQVARLSGDSPVREHALQQIEVGVDRAGRLVEQLLRLARLDPLNQPPHTVPVDLGRLVNEAVAALPERDRIVLPATSAVVLGDPDLLQIALRNLIDNALRYTAPDRTVEIVIDSGVDNCALTVNDHGPGVPESMLARLGERFFRGQPGKTEGNGLGLAIVARIAELHAARLRLANRPQGGLSVSLQNLRPTAG</sequence>
<dbReference type="EC" id="2.7.13.3" evidence="3"/>
<name>A0A495WA43_9RHOO</name>
<dbReference type="InterPro" id="IPR050428">
    <property type="entry name" value="TCS_sensor_his_kinase"/>
</dbReference>
<evidence type="ECO:0000256" key="8">
    <source>
        <dbReference type="ARBA" id="ARBA00022777"/>
    </source>
</evidence>
<keyword evidence="5" id="KW-0808">Transferase</keyword>
<dbReference type="Pfam" id="PF00512">
    <property type="entry name" value="HisKA"/>
    <property type="match status" value="1"/>
</dbReference>
<evidence type="ECO:0000256" key="9">
    <source>
        <dbReference type="ARBA" id="ARBA00022840"/>
    </source>
</evidence>
<proteinExistence type="predicted"/>
<dbReference type="SMART" id="SM00388">
    <property type="entry name" value="HisKA"/>
    <property type="match status" value="1"/>
</dbReference>
<accession>A0A495WA43</accession>
<dbReference type="InterPro" id="IPR036890">
    <property type="entry name" value="HATPase_C_sf"/>
</dbReference>
<keyword evidence="8 16" id="KW-0418">Kinase</keyword>
<keyword evidence="7" id="KW-0547">Nucleotide-binding</keyword>
<evidence type="ECO:0000256" key="7">
    <source>
        <dbReference type="ARBA" id="ARBA00022741"/>
    </source>
</evidence>
<keyword evidence="4" id="KW-0597">Phosphoprotein</keyword>
<dbReference type="GO" id="GO:0005886">
    <property type="term" value="C:plasma membrane"/>
    <property type="evidence" value="ECO:0007669"/>
    <property type="project" value="TreeGrafter"/>
</dbReference>
<dbReference type="EMBL" id="RBXP01000014">
    <property type="protein sequence ID" value="RKT58576.1"/>
    <property type="molecule type" value="Genomic_DNA"/>
</dbReference>
<dbReference type="GO" id="GO:0005524">
    <property type="term" value="F:ATP binding"/>
    <property type="evidence" value="ECO:0007669"/>
    <property type="project" value="UniProtKB-KW"/>
</dbReference>